<evidence type="ECO:0000256" key="1">
    <source>
        <dbReference type="SAM" id="MobiDB-lite"/>
    </source>
</evidence>
<evidence type="ECO:0000313" key="2">
    <source>
        <dbReference type="EMBL" id="KAK7281557.1"/>
    </source>
</evidence>
<reference evidence="2 3" key="1">
    <citation type="submission" date="2024-01" db="EMBL/GenBank/DDBJ databases">
        <title>The genomes of 5 underutilized Papilionoideae crops provide insights into root nodulation and disease resistanc.</title>
        <authorList>
            <person name="Yuan L."/>
        </authorList>
    </citation>
    <scope>NUCLEOTIDE SEQUENCE [LARGE SCALE GENOMIC DNA]</scope>
    <source>
        <strain evidence="2">ZHUSHIDOU_FW_LH</strain>
        <tissue evidence="2">Leaf</tissue>
    </source>
</reference>
<accession>A0AAN9IJJ5</accession>
<dbReference type="EMBL" id="JAYWIO010000002">
    <property type="protein sequence ID" value="KAK7281557.1"/>
    <property type="molecule type" value="Genomic_DNA"/>
</dbReference>
<proteinExistence type="predicted"/>
<organism evidence="2 3">
    <name type="scientific">Crotalaria pallida</name>
    <name type="common">Smooth rattlebox</name>
    <name type="synonym">Crotalaria striata</name>
    <dbReference type="NCBI Taxonomy" id="3830"/>
    <lineage>
        <taxon>Eukaryota</taxon>
        <taxon>Viridiplantae</taxon>
        <taxon>Streptophyta</taxon>
        <taxon>Embryophyta</taxon>
        <taxon>Tracheophyta</taxon>
        <taxon>Spermatophyta</taxon>
        <taxon>Magnoliopsida</taxon>
        <taxon>eudicotyledons</taxon>
        <taxon>Gunneridae</taxon>
        <taxon>Pentapetalae</taxon>
        <taxon>rosids</taxon>
        <taxon>fabids</taxon>
        <taxon>Fabales</taxon>
        <taxon>Fabaceae</taxon>
        <taxon>Papilionoideae</taxon>
        <taxon>50 kb inversion clade</taxon>
        <taxon>genistoids sensu lato</taxon>
        <taxon>core genistoids</taxon>
        <taxon>Crotalarieae</taxon>
        <taxon>Crotalaria</taxon>
    </lineage>
</organism>
<dbReference type="AlphaFoldDB" id="A0AAN9IJJ5"/>
<feature type="region of interest" description="Disordered" evidence="1">
    <location>
        <begin position="1"/>
        <end position="25"/>
    </location>
</feature>
<comment type="caution">
    <text evidence="2">The sequence shown here is derived from an EMBL/GenBank/DDBJ whole genome shotgun (WGS) entry which is preliminary data.</text>
</comment>
<sequence length="109" mass="12474">MGKTVKQSEKEHLQADTSAKHHRTFPDYEVHFPAKFLRLIHKGMWLTRQQQENDAVTGKKENAENDVVTEKEKNVCNDDAPGIDGLYKSMAPHFDRRPTKAARTGVDQQ</sequence>
<gene>
    <name evidence="2" type="ORF">RIF29_09657</name>
</gene>
<feature type="compositionally biased region" description="Basic and acidic residues" evidence="1">
    <location>
        <begin position="57"/>
        <end position="76"/>
    </location>
</feature>
<name>A0AAN9IJJ5_CROPI</name>
<feature type="compositionally biased region" description="Basic and acidic residues" evidence="1">
    <location>
        <begin position="1"/>
        <end position="14"/>
    </location>
</feature>
<evidence type="ECO:0000313" key="3">
    <source>
        <dbReference type="Proteomes" id="UP001372338"/>
    </source>
</evidence>
<feature type="region of interest" description="Disordered" evidence="1">
    <location>
        <begin position="52"/>
        <end position="109"/>
    </location>
</feature>
<dbReference type="Proteomes" id="UP001372338">
    <property type="component" value="Unassembled WGS sequence"/>
</dbReference>
<keyword evidence="3" id="KW-1185">Reference proteome</keyword>
<protein>
    <submittedName>
        <fullName evidence="2">Uncharacterized protein</fullName>
    </submittedName>
</protein>